<keyword evidence="3" id="KW-1185">Reference proteome</keyword>
<feature type="compositionally biased region" description="Polar residues" evidence="1">
    <location>
        <begin position="11"/>
        <end position="20"/>
    </location>
</feature>
<evidence type="ECO:0000313" key="2">
    <source>
        <dbReference type="EMBL" id="KAJ7669635.1"/>
    </source>
</evidence>
<evidence type="ECO:0000256" key="1">
    <source>
        <dbReference type="SAM" id="MobiDB-lite"/>
    </source>
</evidence>
<reference evidence="2" key="1">
    <citation type="submission" date="2023-03" db="EMBL/GenBank/DDBJ databases">
        <title>Massive genome expansion in bonnet fungi (Mycena s.s.) driven by repeated elements and novel gene families across ecological guilds.</title>
        <authorList>
            <consortium name="Lawrence Berkeley National Laboratory"/>
            <person name="Harder C.B."/>
            <person name="Miyauchi S."/>
            <person name="Viragh M."/>
            <person name="Kuo A."/>
            <person name="Thoen E."/>
            <person name="Andreopoulos B."/>
            <person name="Lu D."/>
            <person name="Skrede I."/>
            <person name="Drula E."/>
            <person name="Henrissat B."/>
            <person name="Morin E."/>
            <person name="Kohler A."/>
            <person name="Barry K."/>
            <person name="LaButti K."/>
            <person name="Morin E."/>
            <person name="Salamov A."/>
            <person name="Lipzen A."/>
            <person name="Mereny Z."/>
            <person name="Hegedus B."/>
            <person name="Baldrian P."/>
            <person name="Stursova M."/>
            <person name="Weitz H."/>
            <person name="Taylor A."/>
            <person name="Grigoriev I.V."/>
            <person name="Nagy L.G."/>
            <person name="Martin F."/>
            <person name="Kauserud H."/>
        </authorList>
    </citation>
    <scope>NUCLEOTIDE SEQUENCE</scope>
    <source>
        <strain evidence="2">CBHHK067</strain>
    </source>
</reference>
<comment type="caution">
    <text evidence="2">The sequence shown here is derived from an EMBL/GenBank/DDBJ whole genome shotgun (WGS) entry which is preliminary data.</text>
</comment>
<proteinExistence type="predicted"/>
<organism evidence="2 3">
    <name type="scientific">Mycena rosella</name>
    <name type="common">Pink bonnet</name>
    <name type="synonym">Agaricus rosellus</name>
    <dbReference type="NCBI Taxonomy" id="1033263"/>
    <lineage>
        <taxon>Eukaryota</taxon>
        <taxon>Fungi</taxon>
        <taxon>Dikarya</taxon>
        <taxon>Basidiomycota</taxon>
        <taxon>Agaricomycotina</taxon>
        <taxon>Agaricomycetes</taxon>
        <taxon>Agaricomycetidae</taxon>
        <taxon>Agaricales</taxon>
        <taxon>Marasmiineae</taxon>
        <taxon>Mycenaceae</taxon>
        <taxon>Mycena</taxon>
    </lineage>
</organism>
<sequence length="345" mass="37801">MAPERRMKANRGNSFSTASTAAKAPDASRNSTVLIDTSFDNAPILPNSRISAYATRLDGIPESRPRTAQSYLDSGWHCKVGYKPIYVLGPYCWDQVGIKLGYCPFSFKLTVVTGVPVGDELWPLSPVGRSHADMSRGNRIVNKSHLRDGAVSCSGERGTEQQAAALMLNNGSATARSPHKGDGLSSNQGVGIMGATARAVRGPPESRAGCVTSRSRRRGQALQRRARIEGVGRREACRVLFGTGQIAARVRRRGNPSIEAFELEIEIETDRRVKPCSNSKYRVRIKQEGSNLKEPPGEDSYLVMQPGTLYESKLKQSRALAQIELFQRGLDDCVPFVRDAEDIDY</sequence>
<gene>
    <name evidence="2" type="ORF">B0H17DRAFT_1246622</name>
</gene>
<name>A0AAD7G5W9_MYCRO</name>
<feature type="region of interest" description="Disordered" evidence="1">
    <location>
        <begin position="201"/>
        <end position="222"/>
    </location>
</feature>
<accession>A0AAD7G5W9</accession>
<protein>
    <submittedName>
        <fullName evidence="2">Uncharacterized protein</fullName>
    </submittedName>
</protein>
<dbReference type="EMBL" id="JARKIE010000186">
    <property type="protein sequence ID" value="KAJ7669635.1"/>
    <property type="molecule type" value="Genomic_DNA"/>
</dbReference>
<feature type="region of interest" description="Disordered" evidence="1">
    <location>
        <begin position="1"/>
        <end position="29"/>
    </location>
</feature>
<evidence type="ECO:0000313" key="3">
    <source>
        <dbReference type="Proteomes" id="UP001221757"/>
    </source>
</evidence>
<dbReference type="Proteomes" id="UP001221757">
    <property type="component" value="Unassembled WGS sequence"/>
</dbReference>
<dbReference type="AlphaFoldDB" id="A0AAD7G5W9"/>